<dbReference type="InterPro" id="IPR001452">
    <property type="entry name" value="SH3_domain"/>
</dbReference>
<gene>
    <name evidence="5" type="ORF">BN7_1250</name>
</gene>
<organism evidence="5 6">
    <name type="scientific">Wickerhamomyces ciferrii (strain ATCC 14091 / BCRC 22168 / CBS 111 / JCM 3599 / NBRC 0793 / NRRL Y-1031 F-60-10)</name>
    <name type="common">Yeast</name>
    <name type="synonym">Pichia ciferrii</name>
    <dbReference type="NCBI Taxonomy" id="1206466"/>
    <lineage>
        <taxon>Eukaryota</taxon>
        <taxon>Fungi</taxon>
        <taxon>Dikarya</taxon>
        <taxon>Ascomycota</taxon>
        <taxon>Saccharomycotina</taxon>
        <taxon>Saccharomycetes</taxon>
        <taxon>Phaffomycetales</taxon>
        <taxon>Wickerhamomycetaceae</taxon>
        <taxon>Wickerhamomyces</taxon>
    </lineage>
</organism>
<evidence type="ECO:0000256" key="2">
    <source>
        <dbReference type="PROSITE-ProRule" id="PRU00192"/>
    </source>
</evidence>
<accession>K0KJR0</accession>
<dbReference type="AlphaFoldDB" id="K0KJR0"/>
<dbReference type="SMART" id="SM00326">
    <property type="entry name" value="SH3"/>
    <property type="match status" value="1"/>
</dbReference>
<protein>
    <submittedName>
        <fullName evidence="5">Class E vacuolar protein-sorting machinery protein</fullName>
    </submittedName>
</protein>
<name>K0KJR0_WICCF</name>
<dbReference type="EMBL" id="CAIF01000028">
    <property type="protein sequence ID" value="CCH41709.1"/>
    <property type="molecule type" value="Genomic_DNA"/>
</dbReference>
<evidence type="ECO:0000256" key="3">
    <source>
        <dbReference type="SAM" id="MobiDB-lite"/>
    </source>
</evidence>
<dbReference type="InParanoid" id="K0KJR0"/>
<dbReference type="InterPro" id="IPR036028">
    <property type="entry name" value="SH3-like_dom_sf"/>
</dbReference>
<evidence type="ECO:0000313" key="5">
    <source>
        <dbReference type="EMBL" id="CCH41709.1"/>
    </source>
</evidence>
<proteinExistence type="predicted"/>
<reference evidence="5 6" key="1">
    <citation type="journal article" date="2012" name="Eukaryot. Cell">
        <title>Draft genome sequence of Wickerhamomyces ciferrii NRRL Y-1031 F-60-10.</title>
        <authorList>
            <person name="Schneider J."/>
            <person name="Andrea H."/>
            <person name="Blom J."/>
            <person name="Jaenicke S."/>
            <person name="Ruckert C."/>
            <person name="Schorsch C."/>
            <person name="Szczepanowski R."/>
            <person name="Farwick M."/>
            <person name="Goesmann A."/>
            <person name="Puhler A."/>
            <person name="Schaffer S."/>
            <person name="Tauch A."/>
            <person name="Kohler T."/>
            <person name="Brinkrolf K."/>
        </authorList>
    </citation>
    <scope>NUCLEOTIDE SEQUENCE [LARGE SCALE GENOMIC DNA]</scope>
    <source>
        <strain evidence="6">ATCC 14091 / BCRC 22168 / CBS 111 / JCM 3599 / NBRC 0793 / NRRL Y-1031 F-60-10</strain>
    </source>
</reference>
<dbReference type="Proteomes" id="UP000009328">
    <property type="component" value="Unassembled WGS sequence"/>
</dbReference>
<dbReference type="FunCoup" id="K0KJR0">
    <property type="interactions" value="186"/>
</dbReference>
<dbReference type="Gene3D" id="2.30.30.40">
    <property type="entry name" value="SH3 Domains"/>
    <property type="match status" value="1"/>
</dbReference>
<evidence type="ECO:0000256" key="1">
    <source>
        <dbReference type="ARBA" id="ARBA00022443"/>
    </source>
</evidence>
<keyword evidence="1 2" id="KW-0728">SH3 domain</keyword>
<dbReference type="PROSITE" id="PS50002">
    <property type="entry name" value="SH3"/>
    <property type="match status" value="1"/>
</dbReference>
<feature type="compositionally biased region" description="Acidic residues" evidence="3">
    <location>
        <begin position="224"/>
        <end position="240"/>
    </location>
</feature>
<keyword evidence="6" id="KW-1185">Reference proteome</keyword>
<sequence length="250" mass="28937">MSQQEISIENNEINNVQKIKSNIEPTTQIKPSTMISVKDFAYDENDELHYGIINYSQYLIDEDSDCFEDEEHEDLDELSEEQRTKIIENKKNFKNSIINIPKNYYFEDGPPWKEDPDLKTPMIKDDSKNEFEFSISSSDEIHGKAIALFDFQPENDNEVALKEGQIIWISYRHGQGWLVAEDSQTGETGLVPEEYVQLVNDLEYFDEPKPFLPGIIQGENNDGIIEDNESDWIDEDDDELPNVGDINLDK</sequence>
<dbReference type="HOGENOM" id="CLU_069841_2_0_1"/>
<evidence type="ECO:0000259" key="4">
    <source>
        <dbReference type="PROSITE" id="PS50002"/>
    </source>
</evidence>
<dbReference type="FunFam" id="2.30.30.40:FF:000283">
    <property type="entry name" value="NAP1-binding protein 2"/>
    <property type="match status" value="1"/>
</dbReference>
<dbReference type="SUPFAM" id="SSF50044">
    <property type="entry name" value="SH3-domain"/>
    <property type="match status" value="1"/>
</dbReference>
<feature type="domain" description="SH3" evidence="4">
    <location>
        <begin position="140"/>
        <end position="201"/>
    </location>
</feature>
<evidence type="ECO:0000313" key="6">
    <source>
        <dbReference type="Proteomes" id="UP000009328"/>
    </source>
</evidence>
<dbReference type="Pfam" id="PF00018">
    <property type="entry name" value="SH3_1"/>
    <property type="match status" value="1"/>
</dbReference>
<dbReference type="eggNOG" id="ENOG502RZ32">
    <property type="taxonomic scope" value="Eukaryota"/>
</dbReference>
<comment type="caution">
    <text evidence="5">The sequence shown here is derived from an EMBL/GenBank/DDBJ whole genome shotgun (WGS) entry which is preliminary data.</text>
</comment>
<feature type="region of interest" description="Disordered" evidence="3">
    <location>
        <begin position="215"/>
        <end position="250"/>
    </location>
</feature>